<evidence type="ECO:0000256" key="1">
    <source>
        <dbReference type="SAM" id="MobiDB-lite"/>
    </source>
</evidence>
<accession>A0AAV5W112</accession>
<dbReference type="EMBL" id="BTSY01000004">
    <property type="protein sequence ID" value="GMT25278.1"/>
    <property type="molecule type" value="Genomic_DNA"/>
</dbReference>
<comment type="caution">
    <text evidence="2">The sequence shown here is derived from an EMBL/GenBank/DDBJ whole genome shotgun (WGS) entry which is preliminary data.</text>
</comment>
<evidence type="ECO:0000313" key="3">
    <source>
        <dbReference type="Proteomes" id="UP001432322"/>
    </source>
</evidence>
<proteinExistence type="predicted"/>
<dbReference type="Proteomes" id="UP001432322">
    <property type="component" value="Unassembled WGS sequence"/>
</dbReference>
<reference evidence="2" key="1">
    <citation type="submission" date="2023-10" db="EMBL/GenBank/DDBJ databases">
        <title>Genome assembly of Pristionchus species.</title>
        <authorList>
            <person name="Yoshida K."/>
            <person name="Sommer R.J."/>
        </authorList>
    </citation>
    <scope>NUCLEOTIDE SEQUENCE</scope>
    <source>
        <strain evidence="2">RS5133</strain>
    </source>
</reference>
<feature type="region of interest" description="Disordered" evidence="1">
    <location>
        <begin position="125"/>
        <end position="149"/>
    </location>
</feature>
<feature type="region of interest" description="Disordered" evidence="1">
    <location>
        <begin position="90"/>
        <end position="109"/>
    </location>
</feature>
<gene>
    <name evidence="2" type="ORF">PFISCL1PPCAC_16575</name>
</gene>
<sequence>MRELAVTAVPVLGGGVVCAAAAYQVGAARERDYGSRGLRYFLLLLLPYPAGLDAQTAEQDPYGEEDDGPRVARLDLIVLVLTVDLQTEKVLEESHHDDSSRPEYRHETGDARLILVRHHTTCDDDKYEISVEKEGDEERGEDAKEGDTR</sequence>
<evidence type="ECO:0000313" key="2">
    <source>
        <dbReference type="EMBL" id="GMT25278.1"/>
    </source>
</evidence>
<protein>
    <submittedName>
        <fullName evidence="2">Uncharacterized protein</fullName>
    </submittedName>
</protein>
<keyword evidence="3" id="KW-1185">Reference proteome</keyword>
<organism evidence="2 3">
    <name type="scientific">Pristionchus fissidentatus</name>
    <dbReference type="NCBI Taxonomy" id="1538716"/>
    <lineage>
        <taxon>Eukaryota</taxon>
        <taxon>Metazoa</taxon>
        <taxon>Ecdysozoa</taxon>
        <taxon>Nematoda</taxon>
        <taxon>Chromadorea</taxon>
        <taxon>Rhabditida</taxon>
        <taxon>Rhabditina</taxon>
        <taxon>Diplogasteromorpha</taxon>
        <taxon>Diplogasteroidea</taxon>
        <taxon>Neodiplogasteridae</taxon>
        <taxon>Pristionchus</taxon>
    </lineage>
</organism>
<name>A0AAV5W112_9BILA</name>
<dbReference type="AlphaFoldDB" id="A0AAV5W112"/>